<keyword evidence="6 8" id="KW-1133">Transmembrane helix</keyword>
<evidence type="ECO:0000256" key="6">
    <source>
        <dbReference type="ARBA" id="ARBA00022989"/>
    </source>
</evidence>
<dbReference type="PANTHER" id="PTHR37819">
    <property type="entry name" value="PROTEIN PSIE"/>
    <property type="match status" value="1"/>
</dbReference>
<dbReference type="PIRSF" id="PIRSF029598">
    <property type="entry name" value="PsiE"/>
    <property type="match status" value="1"/>
</dbReference>
<evidence type="ECO:0000256" key="5">
    <source>
        <dbReference type="ARBA" id="ARBA00022692"/>
    </source>
</evidence>
<dbReference type="InterPro" id="IPR020948">
    <property type="entry name" value="P_starv_induced_PsiE-like"/>
</dbReference>
<proteinExistence type="inferred from homology"/>
<comment type="similarity">
    <text evidence="2">Belongs to the PsiE family.</text>
</comment>
<dbReference type="KEGG" id="vie:OL234_02685"/>
<dbReference type="EMBL" id="CP110232">
    <property type="protein sequence ID" value="WEG73836.1"/>
    <property type="molecule type" value="Genomic_DNA"/>
</dbReference>
<evidence type="ECO:0000256" key="8">
    <source>
        <dbReference type="SAM" id="Phobius"/>
    </source>
</evidence>
<feature type="transmembrane region" description="Helical" evidence="8">
    <location>
        <begin position="53"/>
        <end position="70"/>
    </location>
</feature>
<protein>
    <recommendedName>
        <fullName evidence="3">Protein PsiE</fullName>
    </recommendedName>
</protein>
<dbReference type="PANTHER" id="PTHR37819:SF1">
    <property type="entry name" value="PROTEIN PSIE"/>
    <property type="match status" value="1"/>
</dbReference>
<gene>
    <name evidence="9" type="ORF">OL234_02685</name>
</gene>
<dbReference type="InterPro" id="IPR009315">
    <property type="entry name" value="P_starv_induced_PsiE"/>
</dbReference>
<feature type="transmembrane region" description="Helical" evidence="8">
    <location>
        <begin position="100"/>
        <end position="120"/>
    </location>
</feature>
<evidence type="ECO:0000256" key="1">
    <source>
        <dbReference type="ARBA" id="ARBA00004429"/>
    </source>
</evidence>
<keyword evidence="10" id="KW-1185">Reference proteome</keyword>
<evidence type="ECO:0000256" key="4">
    <source>
        <dbReference type="ARBA" id="ARBA00022475"/>
    </source>
</evidence>
<dbReference type="GO" id="GO:0005886">
    <property type="term" value="C:plasma membrane"/>
    <property type="evidence" value="ECO:0007669"/>
    <property type="project" value="UniProtKB-SubCell"/>
</dbReference>
<keyword evidence="4" id="KW-1003">Cell membrane</keyword>
<evidence type="ECO:0000313" key="10">
    <source>
        <dbReference type="Proteomes" id="UP001179647"/>
    </source>
</evidence>
<evidence type="ECO:0000256" key="2">
    <source>
        <dbReference type="ARBA" id="ARBA00005632"/>
    </source>
</evidence>
<sequence>MLVNGNKWLHRFVDSLLIILGLMLMGVMMKQIIEIGQEVFWIKGEFDVVIDKVLSFFLCFEFFTMILRYIQEDHHIPLRYLIYICITAILRQEIGHHTTALNTLLVSLSILLLVITLALIQWMTHKFQTSSEDHYSG</sequence>
<dbReference type="Proteomes" id="UP001179647">
    <property type="component" value="Chromosome"/>
</dbReference>
<keyword evidence="5 8" id="KW-0812">Transmembrane</keyword>
<dbReference type="GO" id="GO:0016036">
    <property type="term" value="P:cellular response to phosphate starvation"/>
    <property type="evidence" value="ECO:0007669"/>
    <property type="project" value="InterPro"/>
</dbReference>
<dbReference type="Pfam" id="PF06146">
    <property type="entry name" value="PsiE"/>
    <property type="match status" value="1"/>
</dbReference>
<name>A0AAF0CVY3_9ENTE</name>
<keyword evidence="7 8" id="KW-0472">Membrane</keyword>
<comment type="subcellular location">
    <subcellularLocation>
        <location evidence="1">Cell inner membrane</location>
        <topology evidence="1">Multi-pass membrane protein</topology>
    </subcellularLocation>
</comment>
<organism evidence="9 10">
    <name type="scientific">Vagococcus intermedius</name>
    <dbReference type="NCBI Taxonomy" id="2991418"/>
    <lineage>
        <taxon>Bacteria</taxon>
        <taxon>Bacillati</taxon>
        <taxon>Bacillota</taxon>
        <taxon>Bacilli</taxon>
        <taxon>Lactobacillales</taxon>
        <taxon>Enterococcaceae</taxon>
        <taxon>Vagococcus</taxon>
    </lineage>
</organism>
<feature type="transmembrane region" description="Helical" evidence="8">
    <location>
        <begin position="12"/>
        <end position="33"/>
    </location>
</feature>
<dbReference type="AlphaFoldDB" id="A0AAF0CVY3"/>
<evidence type="ECO:0000256" key="3">
    <source>
        <dbReference type="ARBA" id="ARBA00021903"/>
    </source>
</evidence>
<dbReference type="RefSeq" id="WP_275469636.1">
    <property type="nucleotide sequence ID" value="NZ_CP110232.1"/>
</dbReference>
<evidence type="ECO:0000313" key="9">
    <source>
        <dbReference type="EMBL" id="WEG73836.1"/>
    </source>
</evidence>
<accession>A0AAF0CVY3</accession>
<evidence type="ECO:0000256" key="7">
    <source>
        <dbReference type="ARBA" id="ARBA00023136"/>
    </source>
</evidence>
<reference evidence="9" key="1">
    <citation type="submission" date="2022-10" db="EMBL/GenBank/DDBJ databases">
        <title>Vagococcus sp. isolated from poultry meat.</title>
        <authorList>
            <person name="Johansson P."/>
            <person name="Bjorkroth J."/>
        </authorList>
    </citation>
    <scope>NUCLEOTIDE SEQUENCE</scope>
    <source>
        <strain evidence="9">STAA11</strain>
    </source>
</reference>